<organism evidence="2 3">
    <name type="scientific">Absidia repens</name>
    <dbReference type="NCBI Taxonomy" id="90262"/>
    <lineage>
        <taxon>Eukaryota</taxon>
        <taxon>Fungi</taxon>
        <taxon>Fungi incertae sedis</taxon>
        <taxon>Mucoromycota</taxon>
        <taxon>Mucoromycotina</taxon>
        <taxon>Mucoromycetes</taxon>
        <taxon>Mucorales</taxon>
        <taxon>Cunninghamellaceae</taxon>
        <taxon>Absidia</taxon>
    </lineage>
</organism>
<feature type="chain" id="PRO_5013276159" description="Membrane anchor Opy2 N-terminal domain-containing protein" evidence="1">
    <location>
        <begin position="27"/>
        <end position="169"/>
    </location>
</feature>
<keyword evidence="1" id="KW-0732">Signal</keyword>
<proteinExistence type="predicted"/>
<name>A0A1X2I0I7_9FUNG</name>
<evidence type="ECO:0008006" key="4">
    <source>
        <dbReference type="Google" id="ProtNLM"/>
    </source>
</evidence>
<evidence type="ECO:0000313" key="2">
    <source>
        <dbReference type="EMBL" id="ORZ06496.1"/>
    </source>
</evidence>
<dbReference type="AlphaFoldDB" id="A0A1X2I0I7"/>
<evidence type="ECO:0000313" key="3">
    <source>
        <dbReference type="Proteomes" id="UP000193560"/>
    </source>
</evidence>
<sequence length="169" mass="16322">MLVMNKPTFYLSILIAFLWIIVACHAAEPTESSDSSAAPSASGSASGSQKCPPIACTQPSGKPKCPSECADACHFEADKCCPAKQIGVCSSSATASGGPAASGSSSTAAATSGAATSSASAGGASSAASGSGSASTASPSTSAGVSPIRNISHAYYVFGILCVGALYLI</sequence>
<dbReference type="OrthoDB" id="2290016at2759"/>
<keyword evidence="3" id="KW-1185">Reference proteome</keyword>
<comment type="caution">
    <text evidence="2">The sequence shown here is derived from an EMBL/GenBank/DDBJ whole genome shotgun (WGS) entry which is preliminary data.</text>
</comment>
<dbReference type="EMBL" id="MCGE01000039">
    <property type="protein sequence ID" value="ORZ06496.1"/>
    <property type="molecule type" value="Genomic_DNA"/>
</dbReference>
<dbReference type="Proteomes" id="UP000193560">
    <property type="component" value="Unassembled WGS sequence"/>
</dbReference>
<protein>
    <recommendedName>
        <fullName evidence="4">Membrane anchor Opy2 N-terminal domain-containing protein</fullName>
    </recommendedName>
</protein>
<evidence type="ECO:0000256" key="1">
    <source>
        <dbReference type="SAM" id="SignalP"/>
    </source>
</evidence>
<reference evidence="2 3" key="1">
    <citation type="submission" date="2016-07" db="EMBL/GenBank/DDBJ databases">
        <title>Pervasive Adenine N6-methylation of Active Genes in Fungi.</title>
        <authorList>
            <consortium name="DOE Joint Genome Institute"/>
            <person name="Mondo S.J."/>
            <person name="Dannebaum R.O."/>
            <person name="Kuo R.C."/>
            <person name="Labutti K."/>
            <person name="Haridas S."/>
            <person name="Kuo A."/>
            <person name="Salamov A."/>
            <person name="Ahrendt S.R."/>
            <person name="Lipzen A."/>
            <person name="Sullivan W."/>
            <person name="Andreopoulos W.B."/>
            <person name="Clum A."/>
            <person name="Lindquist E."/>
            <person name="Daum C."/>
            <person name="Ramamoorthy G.K."/>
            <person name="Gryganskyi A."/>
            <person name="Culley D."/>
            <person name="Magnuson J.K."/>
            <person name="James T.Y."/>
            <person name="O'Malley M.A."/>
            <person name="Stajich J.E."/>
            <person name="Spatafora J.W."/>
            <person name="Visel A."/>
            <person name="Grigoriev I.V."/>
        </authorList>
    </citation>
    <scope>NUCLEOTIDE SEQUENCE [LARGE SCALE GENOMIC DNA]</scope>
    <source>
        <strain evidence="2 3">NRRL 1336</strain>
    </source>
</reference>
<feature type="signal peptide" evidence="1">
    <location>
        <begin position="1"/>
        <end position="26"/>
    </location>
</feature>
<gene>
    <name evidence="2" type="ORF">BCR42DRAFT_427224</name>
</gene>
<dbReference type="PROSITE" id="PS51257">
    <property type="entry name" value="PROKAR_LIPOPROTEIN"/>
    <property type="match status" value="1"/>
</dbReference>
<accession>A0A1X2I0I7</accession>